<comment type="caution">
    <text evidence="1">The sequence shown here is derived from an EMBL/GenBank/DDBJ whole genome shotgun (WGS) entry which is preliminary data.</text>
</comment>
<reference evidence="1" key="1">
    <citation type="journal article" date="2015" name="Nature">
        <title>Complex archaea that bridge the gap between prokaryotes and eukaryotes.</title>
        <authorList>
            <person name="Spang A."/>
            <person name="Saw J.H."/>
            <person name="Jorgensen S.L."/>
            <person name="Zaremba-Niedzwiedzka K."/>
            <person name="Martijn J."/>
            <person name="Lind A.E."/>
            <person name="van Eijk R."/>
            <person name="Schleper C."/>
            <person name="Guy L."/>
            <person name="Ettema T.J."/>
        </authorList>
    </citation>
    <scope>NUCLEOTIDE SEQUENCE</scope>
</reference>
<accession>A0A0F9FHZ1</accession>
<organism evidence="1">
    <name type="scientific">marine sediment metagenome</name>
    <dbReference type="NCBI Taxonomy" id="412755"/>
    <lineage>
        <taxon>unclassified sequences</taxon>
        <taxon>metagenomes</taxon>
        <taxon>ecological metagenomes</taxon>
    </lineage>
</organism>
<name>A0A0F9FHZ1_9ZZZZ</name>
<gene>
    <name evidence="1" type="ORF">LCGC14_2241240</name>
</gene>
<dbReference type="EMBL" id="LAZR01030353">
    <property type="protein sequence ID" value="KKL56855.1"/>
    <property type="molecule type" value="Genomic_DNA"/>
</dbReference>
<sequence>MLRRALADDIPTIRERFSELPLLPSYPRDSDIEELLDNPNMVAIIDDVTGAFGLGVYQPFDDGDGHESSILYLVPEAMGVGKLSPLVLDLLEGLYAIPAARSSRFIGRFTNGFDNRGREDLGEGKAEAWARMSRGRGRFDTGLEVKPTLDSSRKIVGYSAGWMLEPLVVRFRELLRGS</sequence>
<evidence type="ECO:0000313" key="1">
    <source>
        <dbReference type="EMBL" id="KKL56855.1"/>
    </source>
</evidence>
<dbReference type="AlphaFoldDB" id="A0A0F9FHZ1"/>
<proteinExistence type="predicted"/>
<protein>
    <submittedName>
        <fullName evidence="1">Uncharacterized protein</fullName>
    </submittedName>
</protein>